<evidence type="ECO:0000313" key="6">
    <source>
        <dbReference type="Proteomes" id="UP000256269"/>
    </source>
</evidence>
<dbReference type="SUPFAM" id="SSF55781">
    <property type="entry name" value="GAF domain-like"/>
    <property type="match status" value="1"/>
</dbReference>
<dbReference type="Gene3D" id="1.10.10.10">
    <property type="entry name" value="Winged helix-like DNA-binding domain superfamily/Winged helix DNA-binding domain"/>
    <property type="match status" value="1"/>
</dbReference>
<protein>
    <submittedName>
        <fullName evidence="5">Regulatory LuxR family protein</fullName>
    </submittedName>
</protein>
<dbReference type="GO" id="GO:0003677">
    <property type="term" value="F:DNA binding"/>
    <property type="evidence" value="ECO:0007669"/>
    <property type="project" value="UniProtKB-KW"/>
</dbReference>
<evidence type="ECO:0000256" key="1">
    <source>
        <dbReference type="ARBA" id="ARBA00023015"/>
    </source>
</evidence>
<dbReference type="RefSeq" id="WP_116177667.1">
    <property type="nucleotide sequence ID" value="NZ_CP144375.1"/>
</dbReference>
<comment type="caution">
    <text evidence="5">The sequence shown here is derived from an EMBL/GenBank/DDBJ whole genome shotgun (WGS) entry which is preliminary data.</text>
</comment>
<dbReference type="PROSITE" id="PS00622">
    <property type="entry name" value="HTH_LUXR_1"/>
    <property type="match status" value="1"/>
</dbReference>
<dbReference type="PANTHER" id="PTHR44688:SF16">
    <property type="entry name" value="DNA-BINDING TRANSCRIPTIONAL ACTIVATOR DEVR_DOSR"/>
    <property type="match status" value="1"/>
</dbReference>
<keyword evidence="3" id="KW-0804">Transcription</keyword>
<dbReference type="SUPFAM" id="SSF46894">
    <property type="entry name" value="C-terminal effector domain of the bipartite response regulators"/>
    <property type="match status" value="1"/>
</dbReference>
<dbReference type="GO" id="GO:0006355">
    <property type="term" value="P:regulation of DNA-templated transcription"/>
    <property type="evidence" value="ECO:0007669"/>
    <property type="project" value="InterPro"/>
</dbReference>
<evidence type="ECO:0000256" key="2">
    <source>
        <dbReference type="ARBA" id="ARBA00023125"/>
    </source>
</evidence>
<dbReference type="PANTHER" id="PTHR44688">
    <property type="entry name" value="DNA-BINDING TRANSCRIPTIONAL ACTIVATOR DEVR_DOSR"/>
    <property type="match status" value="1"/>
</dbReference>
<dbReference type="Pfam" id="PF00196">
    <property type="entry name" value="GerE"/>
    <property type="match status" value="1"/>
</dbReference>
<dbReference type="InterPro" id="IPR029016">
    <property type="entry name" value="GAF-like_dom_sf"/>
</dbReference>
<name>A0A3E0HDS2_9PSEU</name>
<feature type="domain" description="HTH luxR-type" evidence="4">
    <location>
        <begin position="199"/>
        <end position="264"/>
    </location>
</feature>
<dbReference type="EMBL" id="QUNO01000010">
    <property type="protein sequence ID" value="REH42889.1"/>
    <property type="molecule type" value="Genomic_DNA"/>
</dbReference>
<dbReference type="CDD" id="cd06170">
    <property type="entry name" value="LuxR_C_like"/>
    <property type="match status" value="1"/>
</dbReference>
<dbReference type="Gene3D" id="3.30.450.40">
    <property type="match status" value="1"/>
</dbReference>
<keyword evidence="6" id="KW-1185">Reference proteome</keyword>
<keyword evidence="1" id="KW-0805">Transcription regulation</keyword>
<organism evidence="5 6">
    <name type="scientific">Kutzneria buriramensis</name>
    <dbReference type="NCBI Taxonomy" id="1045776"/>
    <lineage>
        <taxon>Bacteria</taxon>
        <taxon>Bacillati</taxon>
        <taxon>Actinomycetota</taxon>
        <taxon>Actinomycetes</taxon>
        <taxon>Pseudonocardiales</taxon>
        <taxon>Pseudonocardiaceae</taxon>
        <taxon>Kutzneria</taxon>
    </lineage>
</organism>
<keyword evidence="2" id="KW-0238">DNA-binding</keyword>
<dbReference type="SMART" id="SM00421">
    <property type="entry name" value="HTH_LUXR"/>
    <property type="match status" value="1"/>
</dbReference>
<dbReference type="InterPro" id="IPR000792">
    <property type="entry name" value="Tscrpt_reg_LuxR_C"/>
</dbReference>
<reference evidence="5 6" key="1">
    <citation type="submission" date="2018-08" db="EMBL/GenBank/DDBJ databases">
        <title>Genomic Encyclopedia of Archaeal and Bacterial Type Strains, Phase II (KMG-II): from individual species to whole genera.</title>
        <authorList>
            <person name="Goeker M."/>
        </authorList>
    </citation>
    <scope>NUCLEOTIDE SEQUENCE [LARGE SCALE GENOMIC DNA]</scope>
    <source>
        <strain evidence="5 6">DSM 45791</strain>
    </source>
</reference>
<evidence type="ECO:0000259" key="4">
    <source>
        <dbReference type="PROSITE" id="PS50043"/>
    </source>
</evidence>
<dbReference type="InterPro" id="IPR016032">
    <property type="entry name" value="Sig_transdc_resp-reg_C-effctor"/>
</dbReference>
<dbReference type="PROSITE" id="PS50043">
    <property type="entry name" value="HTH_LUXR_2"/>
    <property type="match status" value="1"/>
</dbReference>
<evidence type="ECO:0000313" key="5">
    <source>
        <dbReference type="EMBL" id="REH42889.1"/>
    </source>
</evidence>
<accession>A0A3E0HDS2</accession>
<dbReference type="OrthoDB" id="4069167at2"/>
<evidence type="ECO:0000256" key="3">
    <source>
        <dbReference type="ARBA" id="ARBA00023163"/>
    </source>
</evidence>
<gene>
    <name evidence="5" type="ORF">BCF44_110393</name>
</gene>
<dbReference type="AlphaFoldDB" id="A0A3E0HDS2"/>
<sequence length="267" mass="28513">MQEDLPEVRRALATLRHGTGLPVVFGGLVQPGGVRLSELLGTGTNALLGLTVMRGNGLGGKALNLGKPLAVTDYSHAAGISHQYDQPVTAEGLRSIVAVPVVVNRVVRAVLYGALRQALPLGDRVLTAARDAARDLEQELAVRDAQRSRIEDAKVPRGWEEVRAAHAELRQLAAEVTDEALRQRVHEVCARLAASWAPADVAVPSLSARELDVLSGIALGQTNAEVALRLGVRPETVKAYLRSAMRKLDVHSRLAAVVAARRFGLLP</sequence>
<proteinExistence type="predicted"/>
<dbReference type="Proteomes" id="UP000256269">
    <property type="component" value="Unassembled WGS sequence"/>
</dbReference>
<dbReference type="PRINTS" id="PR00038">
    <property type="entry name" value="HTHLUXR"/>
</dbReference>
<dbReference type="InterPro" id="IPR036388">
    <property type="entry name" value="WH-like_DNA-bd_sf"/>
</dbReference>